<dbReference type="Proteomes" id="UP001159363">
    <property type="component" value="Chromosome 4"/>
</dbReference>
<evidence type="ECO:0000313" key="2">
    <source>
        <dbReference type="Proteomes" id="UP001159363"/>
    </source>
</evidence>
<comment type="caution">
    <text evidence="1">The sequence shown here is derived from an EMBL/GenBank/DDBJ whole genome shotgun (WGS) entry which is preliminary data.</text>
</comment>
<organism evidence="1 2">
    <name type="scientific">Dryococelus australis</name>
    <dbReference type="NCBI Taxonomy" id="614101"/>
    <lineage>
        <taxon>Eukaryota</taxon>
        <taxon>Metazoa</taxon>
        <taxon>Ecdysozoa</taxon>
        <taxon>Arthropoda</taxon>
        <taxon>Hexapoda</taxon>
        <taxon>Insecta</taxon>
        <taxon>Pterygota</taxon>
        <taxon>Neoptera</taxon>
        <taxon>Polyneoptera</taxon>
        <taxon>Phasmatodea</taxon>
        <taxon>Verophasmatodea</taxon>
        <taxon>Anareolatae</taxon>
        <taxon>Phasmatidae</taxon>
        <taxon>Eurycanthinae</taxon>
        <taxon>Dryococelus</taxon>
    </lineage>
</organism>
<sequence length="76" mass="9167">MSRNHDTCRLRHADHPDDDEELKKKCEEFSAKLQVTMAERDRLMQETKWPKGLALYRAYDTVILRAWGNTDYELYY</sequence>
<keyword evidence="2" id="KW-1185">Reference proteome</keyword>
<evidence type="ECO:0000313" key="1">
    <source>
        <dbReference type="EMBL" id="KAJ8883171.1"/>
    </source>
</evidence>
<protein>
    <submittedName>
        <fullName evidence="1">Uncharacterized protein</fullName>
    </submittedName>
</protein>
<gene>
    <name evidence="1" type="ORF">PR048_015011</name>
</gene>
<proteinExistence type="predicted"/>
<accession>A0ABQ9HFS4</accession>
<name>A0ABQ9HFS4_9NEOP</name>
<reference evidence="1 2" key="1">
    <citation type="submission" date="2023-02" db="EMBL/GenBank/DDBJ databases">
        <title>LHISI_Scaffold_Assembly.</title>
        <authorList>
            <person name="Stuart O.P."/>
            <person name="Cleave R."/>
            <person name="Magrath M.J.L."/>
            <person name="Mikheyev A.S."/>
        </authorList>
    </citation>
    <scope>NUCLEOTIDE SEQUENCE [LARGE SCALE GENOMIC DNA]</scope>
    <source>
        <strain evidence="1">Daus_M_001</strain>
        <tissue evidence="1">Leg muscle</tissue>
    </source>
</reference>
<dbReference type="EMBL" id="JARBHB010000005">
    <property type="protein sequence ID" value="KAJ8883171.1"/>
    <property type="molecule type" value="Genomic_DNA"/>
</dbReference>